<dbReference type="Gene3D" id="1.10.940.10">
    <property type="entry name" value="NusB-like"/>
    <property type="match status" value="1"/>
</dbReference>
<dbReference type="InterPro" id="IPR023267">
    <property type="entry name" value="RCMT"/>
</dbReference>
<dbReference type="PROSITE" id="PS51686">
    <property type="entry name" value="SAM_MT_RSMB_NOP"/>
    <property type="match status" value="1"/>
</dbReference>
<dbReference type="CDD" id="cd02440">
    <property type="entry name" value="AdoMet_MTases"/>
    <property type="match status" value="1"/>
</dbReference>
<feature type="binding site" evidence="6">
    <location>
        <position position="385"/>
    </location>
    <ligand>
        <name>S-adenosyl-L-methionine</name>
        <dbReference type="ChEBI" id="CHEBI:59789"/>
    </ligand>
</feature>
<dbReference type="Pfam" id="PF22458">
    <property type="entry name" value="RsmF-B_ferredox"/>
    <property type="match status" value="1"/>
</dbReference>
<dbReference type="InterPro" id="IPR029063">
    <property type="entry name" value="SAM-dependent_MTases_sf"/>
</dbReference>
<dbReference type="PROSITE" id="PS01153">
    <property type="entry name" value="NOL1_NOP2_SUN"/>
    <property type="match status" value="1"/>
</dbReference>
<gene>
    <name evidence="9" type="ORF">SK069_02665</name>
</gene>
<dbReference type="PANTHER" id="PTHR22807:SF53">
    <property type="entry name" value="RIBOSOMAL RNA SMALL SUBUNIT METHYLTRANSFERASE B-RELATED"/>
    <property type="match status" value="1"/>
</dbReference>
<feature type="binding site" evidence="6">
    <location>
        <begin position="317"/>
        <end position="323"/>
    </location>
    <ligand>
        <name>S-adenosyl-L-methionine</name>
        <dbReference type="ChEBI" id="CHEBI:59789"/>
    </ligand>
</feature>
<dbReference type="Proteomes" id="UP001277761">
    <property type="component" value="Unassembled WGS sequence"/>
</dbReference>
<evidence type="ECO:0000256" key="7">
    <source>
        <dbReference type="SAM" id="MobiDB-lite"/>
    </source>
</evidence>
<comment type="similarity">
    <text evidence="1 6">Belongs to the class I-like SAM-binding methyltransferase superfamily. RsmB/NOP family.</text>
</comment>
<feature type="binding site" evidence="6">
    <location>
        <position position="368"/>
    </location>
    <ligand>
        <name>S-adenosyl-L-methionine</name>
        <dbReference type="ChEBI" id="CHEBI:59789"/>
    </ligand>
</feature>
<comment type="caution">
    <text evidence="9">The sequence shown here is derived from an EMBL/GenBank/DDBJ whole genome shotgun (WGS) entry which is preliminary data.</text>
</comment>
<evidence type="ECO:0000256" key="1">
    <source>
        <dbReference type="ARBA" id="ARBA00007494"/>
    </source>
</evidence>
<dbReference type="SUPFAM" id="SSF53335">
    <property type="entry name" value="S-adenosyl-L-methionine-dependent methyltransferases"/>
    <property type="match status" value="1"/>
</dbReference>
<dbReference type="EMBL" id="JAXAVX010000001">
    <property type="protein sequence ID" value="MDX8150483.1"/>
    <property type="molecule type" value="Genomic_DNA"/>
</dbReference>
<evidence type="ECO:0000256" key="2">
    <source>
        <dbReference type="ARBA" id="ARBA00022603"/>
    </source>
</evidence>
<dbReference type="InterPro" id="IPR049560">
    <property type="entry name" value="MeTrfase_RsmB-F_NOP2_cat"/>
</dbReference>
<dbReference type="SUPFAM" id="SSF48013">
    <property type="entry name" value="NusB-like"/>
    <property type="match status" value="1"/>
</dbReference>
<dbReference type="Gene3D" id="3.40.50.150">
    <property type="entry name" value="Vaccinia Virus protein VP39"/>
    <property type="match status" value="1"/>
</dbReference>
<dbReference type="InterPro" id="IPR054728">
    <property type="entry name" value="RsmB-like_ferredoxin"/>
</dbReference>
<name>A0ABU4VHT4_9ACTN</name>
<protein>
    <submittedName>
        <fullName evidence="9">Transcription antitermination factor NusB</fullName>
    </submittedName>
</protein>
<dbReference type="PANTHER" id="PTHR22807">
    <property type="entry name" value="NOP2 YEAST -RELATED NOL1/NOP2/FMU SUN DOMAIN-CONTAINING"/>
    <property type="match status" value="1"/>
</dbReference>
<reference evidence="9 10" key="1">
    <citation type="submission" date="2023-11" db="EMBL/GenBank/DDBJ databases">
        <authorList>
            <person name="Xu M."/>
            <person name="Jiang T."/>
        </authorList>
    </citation>
    <scope>NUCLEOTIDE SEQUENCE [LARGE SCALE GENOMIC DNA]</scope>
    <source>
        <strain evidence="9 10">SD</strain>
    </source>
</reference>
<keyword evidence="5 6" id="KW-0694">RNA-binding</keyword>
<evidence type="ECO:0000256" key="4">
    <source>
        <dbReference type="ARBA" id="ARBA00022691"/>
    </source>
</evidence>
<evidence type="ECO:0000256" key="3">
    <source>
        <dbReference type="ARBA" id="ARBA00022679"/>
    </source>
</evidence>
<feature type="compositionally biased region" description="Gly residues" evidence="7">
    <location>
        <begin position="11"/>
        <end position="27"/>
    </location>
</feature>
<feature type="binding site" evidence="6">
    <location>
        <position position="341"/>
    </location>
    <ligand>
        <name>S-adenosyl-L-methionine</name>
        <dbReference type="ChEBI" id="CHEBI:59789"/>
    </ligand>
</feature>
<dbReference type="InterPro" id="IPR006027">
    <property type="entry name" value="NusB_RsmB_TIM44"/>
</dbReference>
<evidence type="ECO:0000256" key="6">
    <source>
        <dbReference type="PROSITE-ProRule" id="PRU01023"/>
    </source>
</evidence>
<evidence type="ECO:0000256" key="5">
    <source>
        <dbReference type="ARBA" id="ARBA00022884"/>
    </source>
</evidence>
<evidence type="ECO:0000259" key="8">
    <source>
        <dbReference type="PROSITE" id="PS51686"/>
    </source>
</evidence>
<sequence>MSADRRPGGPPTGGGRPRPGGGRPGGPRGDRPAGPRGQRSGGPRGDRPAGPRGDRPPGPRRPSAVDDRAGVARRAAHQVVLRVLRDGAFADRALHGAAEGLPPRERAQAKRLAFGAIQRRLTLDHVLGRHVDRQLDLEVRAALHIGLYELLFSDGTPSRAAVAAAVELAKPNQGFRLVNAVLRRVIDEDATTEGRPRLPADDTPEGAAIRHSHPLWLVRRWWEWLGPNQTRALLAAGNRPVELVLRVNALKAPLDDPEIPGEPFDDELPEARRITGGLDVLGHPGWRAGRFVAMSRGSMHASRAVDPQPGERVLDLCAAPGGKTTHLAALMGGEGSILALERHRGRARALARTCERVGATNVEVRGEDALEAQLDAGSFDRVLLDAPCSGLGTLASHPDLRWRIKEPDLAEVARLQARLLEVARRAVRPGGRIVYSVCTLNPGEERLGTADGATIRRLWPHKDRTEGFYVATLDLP</sequence>
<feature type="domain" description="SAM-dependent MTase RsmB/NOP-type" evidence="8">
    <location>
        <begin position="218"/>
        <end position="476"/>
    </location>
</feature>
<dbReference type="InterPro" id="IPR001678">
    <property type="entry name" value="MeTrfase_RsmB-F_NOP2_dom"/>
</dbReference>
<dbReference type="InterPro" id="IPR035926">
    <property type="entry name" value="NusB-like_sf"/>
</dbReference>
<accession>A0ABU4VHT4</accession>
<keyword evidence="4 6" id="KW-0949">S-adenosyl-L-methionine</keyword>
<dbReference type="Pfam" id="PF01029">
    <property type="entry name" value="NusB"/>
    <property type="match status" value="1"/>
</dbReference>
<dbReference type="Pfam" id="PF01189">
    <property type="entry name" value="Methyltr_RsmB-F"/>
    <property type="match status" value="1"/>
</dbReference>
<evidence type="ECO:0000313" key="9">
    <source>
        <dbReference type="EMBL" id="MDX8150483.1"/>
    </source>
</evidence>
<keyword evidence="10" id="KW-1185">Reference proteome</keyword>
<dbReference type="InterPro" id="IPR018314">
    <property type="entry name" value="RsmB/NOL1/NOP2-like_CS"/>
</dbReference>
<keyword evidence="2 6" id="KW-0489">Methyltransferase</keyword>
<keyword evidence="3 6" id="KW-0808">Transferase</keyword>
<feature type="region of interest" description="Disordered" evidence="7">
    <location>
        <begin position="1"/>
        <end position="71"/>
    </location>
</feature>
<evidence type="ECO:0000313" key="10">
    <source>
        <dbReference type="Proteomes" id="UP001277761"/>
    </source>
</evidence>
<feature type="compositionally biased region" description="Basic and acidic residues" evidence="7">
    <location>
        <begin position="44"/>
        <end position="70"/>
    </location>
</feature>
<organism evidence="9 10">
    <name type="scientific">Patulibacter brassicae</name>
    <dbReference type="NCBI Taxonomy" id="1705717"/>
    <lineage>
        <taxon>Bacteria</taxon>
        <taxon>Bacillati</taxon>
        <taxon>Actinomycetota</taxon>
        <taxon>Thermoleophilia</taxon>
        <taxon>Solirubrobacterales</taxon>
        <taxon>Patulibacteraceae</taxon>
        <taxon>Patulibacter</taxon>
    </lineage>
</organism>
<feature type="active site" description="Nucleophile" evidence="6">
    <location>
        <position position="438"/>
    </location>
</feature>
<proteinExistence type="inferred from homology"/>
<dbReference type="Gene3D" id="3.30.70.1170">
    <property type="entry name" value="Sun protein, domain 3"/>
    <property type="match status" value="1"/>
</dbReference>
<dbReference type="PRINTS" id="PR02008">
    <property type="entry name" value="RCMTFAMILY"/>
</dbReference>
<dbReference type="RefSeq" id="WP_319952631.1">
    <property type="nucleotide sequence ID" value="NZ_JAXAVX010000001.1"/>
</dbReference>